<proteinExistence type="predicted"/>
<dbReference type="EMBL" id="JACHFZ010000002">
    <property type="protein sequence ID" value="MBB5291633.1"/>
    <property type="molecule type" value="Genomic_DNA"/>
</dbReference>
<keyword evidence="3" id="KW-1185">Reference proteome</keyword>
<gene>
    <name evidence="2" type="ORF">HNQ67_001147</name>
</gene>
<reference evidence="2 3" key="1">
    <citation type="submission" date="2020-08" db="EMBL/GenBank/DDBJ databases">
        <title>Genomic Encyclopedia of Type Strains, Phase IV (KMG-IV): sequencing the most valuable type-strain genomes for metagenomic binning, comparative biology and taxonomic classification.</title>
        <authorList>
            <person name="Goeker M."/>
        </authorList>
    </citation>
    <scope>NUCLEOTIDE SEQUENCE [LARGE SCALE GENOMIC DNA]</scope>
    <source>
        <strain evidence="2 3">DSM 25335</strain>
    </source>
</reference>
<keyword evidence="1" id="KW-0732">Signal</keyword>
<evidence type="ECO:0000313" key="3">
    <source>
        <dbReference type="Proteomes" id="UP000566663"/>
    </source>
</evidence>
<protein>
    <submittedName>
        <fullName evidence="2">Uncharacterized protein</fullName>
    </submittedName>
</protein>
<dbReference type="Proteomes" id="UP000566663">
    <property type="component" value="Unassembled WGS sequence"/>
</dbReference>
<accession>A0A7W8HXE1</accession>
<comment type="caution">
    <text evidence="2">The sequence shown here is derived from an EMBL/GenBank/DDBJ whole genome shotgun (WGS) entry which is preliminary data.</text>
</comment>
<evidence type="ECO:0000313" key="2">
    <source>
        <dbReference type="EMBL" id="MBB5291633.1"/>
    </source>
</evidence>
<dbReference type="RefSeq" id="WP_183253263.1">
    <property type="nucleotide sequence ID" value="NZ_BAAAFF010000006.1"/>
</dbReference>
<dbReference type="AlphaFoldDB" id="A0A7W8HXE1"/>
<feature type="signal peptide" evidence="1">
    <location>
        <begin position="1"/>
        <end position="17"/>
    </location>
</feature>
<sequence>MTILAATAVLGLQSAPAAPLDLIIPELPGTAGDATCGGNAALAAQAFCVATTQAAMQGVADQYDAAFAAQGWLAASGEANLTVYVRRKEGGGCAAFQLLAFADPNRPTAPGSPGYFAFATIPGDICAGSPAPAGPQ</sequence>
<organism evidence="2 3">
    <name type="scientific">Brevundimonas basaltis</name>
    <dbReference type="NCBI Taxonomy" id="472166"/>
    <lineage>
        <taxon>Bacteria</taxon>
        <taxon>Pseudomonadati</taxon>
        <taxon>Pseudomonadota</taxon>
        <taxon>Alphaproteobacteria</taxon>
        <taxon>Caulobacterales</taxon>
        <taxon>Caulobacteraceae</taxon>
        <taxon>Brevundimonas</taxon>
    </lineage>
</organism>
<feature type="chain" id="PRO_5031289916" evidence="1">
    <location>
        <begin position="18"/>
        <end position="136"/>
    </location>
</feature>
<evidence type="ECO:0000256" key="1">
    <source>
        <dbReference type="SAM" id="SignalP"/>
    </source>
</evidence>
<name>A0A7W8HXE1_9CAUL</name>